<dbReference type="Pfam" id="PF00389">
    <property type="entry name" value="2-Hacid_dh"/>
    <property type="match status" value="1"/>
</dbReference>
<dbReference type="Proteomes" id="UP000646523">
    <property type="component" value="Unassembled WGS sequence"/>
</dbReference>
<dbReference type="PANTHER" id="PTHR10996:SF178">
    <property type="entry name" value="2-HYDROXYACID DEHYDROGENASE YGL185C-RELATED"/>
    <property type="match status" value="1"/>
</dbReference>
<keyword evidence="8" id="KW-1185">Reference proteome</keyword>
<dbReference type="GO" id="GO:0005829">
    <property type="term" value="C:cytosol"/>
    <property type="evidence" value="ECO:0007669"/>
    <property type="project" value="TreeGrafter"/>
</dbReference>
<dbReference type="Pfam" id="PF02826">
    <property type="entry name" value="2-Hacid_dh_C"/>
    <property type="match status" value="1"/>
</dbReference>
<feature type="domain" description="D-isomer specific 2-hydroxyacid dehydrogenase catalytic" evidence="5">
    <location>
        <begin position="34"/>
        <end position="328"/>
    </location>
</feature>
<evidence type="ECO:0000259" key="6">
    <source>
        <dbReference type="Pfam" id="PF02826"/>
    </source>
</evidence>
<dbReference type="InterPro" id="IPR006139">
    <property type="entry name" value="D-isomer_2_OHA_DH_cat_dom"/>
</dbReference>
<evidence type="ECO:0000256" key="2">
    <source>
        <dbReference type="ARBA" id="ARBA00023002"/>
    </source>
</evidence>
<dbReference type="AlphaFoldDB" id="A0A917YS50"/>
<organism evidence="7 8">
    <name type="scientific">Nonomuraea cavernae</name>
    <dbReference type="NCBI Taxonomy" id="2045107"/>
    <lineage>
        <taxon>Bacteria</taxon>
        <taxon>Bacillati</taxon>
        <taxon>Actinomycetota</taxon>
        <taxon>Actinomycetes</taxon>
        <taxon>Streptosporangiales</taxon>
        <taxon>Streptosporangiaceae</taxon>
        <taxon>Nonomuraea</taxon>
    </lineage>
</organism>
<evidence type="ECO:0000313" key="8">
    <source>
        <dbReference type="Proteomes" id="UP000646523"/>
    </source>
</evidence>
<sequence>MKNRPEVLVVMAGETYQQLFDEPRRDRLTRLAAVRDPVQVAELGSAAARERLAEAEVLITGWGCPPVTAEVLARAPRLRAVLHAAGSVKGHVTSACWDRGLIVTSAAAANAIPVAEYTLAAVLMAGKRAHRFAALYTGHPGVWGPWRDSPPNPSNYRRTVGIVGLSRVGRRVAELLRPFDVRVLATDPYASAADASALGVTLVGLETLLGGSDTVTLHAPELPETRHLLDGGRLALLPDGATVINTARGSLVDTAALTAECAAGRLDAVLDVTDPEPLPAGSPLYTLPNVVLTPHIAGAMGTETHRLADAALDELESFAGGLPQRHPVGGGDLARIA</sequence>
<dbReference type="InterPro" id="IPR050223">
    <property type="entry name" value="D-isomer_2-hydroxyacid_DH"/>
</dbReference>
<evidence type="ECO:0000256" key="4">
    <source>
        <dbReference type="RuleBase" id="RU003719"/>
    </source>
</evidence>
<dbReference type="InterPro" id="IPR006140">
    <property type="entry name" value="D-isomer_DH_NAD-bd"/>
</dbReference>
<protein>
    <submittedName>
        <fullName evidence="7">Hydroxyacid dehydrogenase</fullName>
    </submittedName>
</protein>
<name>A0A917YS50_9ACTN</name>
<reference evidence="7" key="1">
    <citation type="journal article" date="2014" name="Int. J. Syst. Evol. Microbiol.">
        <title>Complete genome sequence of Corynebacterium casei LMG S-19264T (=DSM 44701T), isolated from a smear-ripened cheese.</title>
        <authorList>
            <consortium name="US DOE Joint Genome Institute (JGI-PGF)"/>
            <person name="Walter F."/>
            <person name="Albersmeier A."/>
            <person name="Kalinowski J."/>
            <person name="Ruckert C."/>
        </authorList>
    </citation>
    <scope>NUCLEOTIDE SEQUENCE</scope>
    <source>
        <strain evidence="7">CGMCC 4.7368</strain>
    </source>
</reference>
<dbReference type="CDD" id="cd12167">
    <property type="entry name" value="2-Hacid_dh_8"/>
    <property type="match status" value="1"/>
</dbReference>
<evidence type="ECO:0000313" key="7">
    <source>
        <dbReference type="EMBL" id="GGO64096.1"/>
    </source>
</evidence>
<comment type="similarity">
    <text evidence="1 4">Belongs to the D-isomer specific 2-hydroxyacid dehydrogenase family.</text>
</comment>
<gene>
    <name evidence="7" type="ORF">GCM10012289_12720</name>
</gene>
<dbReference type="GO" id="GO:0051287">
    <property type="term" value="F:NAD binding"/>
    <property type="evidence" value="ECO:0007669"/>
    <property type="project" value="InterPro"/>
</dbReference>
<feature type="domain" description="D-isomer specific 2-hydroxyacid dehydrogenase NAD-binding" evidence="6">
    <location>
        <begin position="121"/>
        <end position="297"/>
    </location>
</feature>
<dbReference type="Gene3D" id="3.40.50.720">
    <property type="entry name" value="NAD(P)-binding Rossmann-like Domain"/>
    <property type="match status" value="2"/>
</dbReference>
<dbReference type="PANTHER" id="PTHR10996">
    <property type="entry name" value="2-HYDROXYACID DEHYDROGENASE-RELATED"/>
    <property type="match status" value="1"/>
</dbReference>
<dbReference type="GO" id="GO:0030267">
    <property type="term" value="F:glyoxylate reductase (NADPH) activity"/>
    <property type="evidence" value="ECO:0007669"/>
    <property type="project" value="TreeGrafter"/>
</dbReference>
<evidence type="ECO:0000259" key="5">
    <source>
        <dbReference type="Pfam" id="PF00389"/>
    </source>
</evidence>
<reference evidence="7" key="2">
    <citation type="submission" date="2020-09" db="EMBL/GenBank/DDBJ databases">
        <authorList>
            <person name="Sun Q."/>
            <person name="Zhou Y."/>
        </authorList>
    </citation>
    <scope>NUCLEOTIDE SEQUENCE</scope>
    <source>
        <strain evidence="7">CGMCC 4.7368</strain>
    </source>
</reference>
<comment type="caution">
    <text evidence="7">The sequence shown here is derived from an EMBL/GenBank/DDBJ whole genome shotgun (WGS) entry which is preliminary data.</text>
</comment>
<dbReference type="SUPFAM" id="SSF52283">
    <property type="entry name" value="Formate/glycerate dehydrogenase catalytic domain-like"/>
    <property type="match status" value="1"/>
</dbReference>
<evidence type="ECO:0000256" key="1">
    <source>
        <dbReference type="ARBA" id="ARBA00005854"/>
    </source>
</evidence>
<proteinExistence type="inferred from homology"/>
<dbReference type="InterPro" id="IPR036291">
    <property type="entry name" value="NAD(P)-bd_dom_sf"/>
</dbReference>
<dbReference type="SUPFAM" id="SSF51735">
    <property type="entry name" value="NAD(P)-binding Rossmann-fold domains"/>
    <property type="match status" value="1"/>
</dbReference>
<keyword evidence="2 4" id="KW-0560">Oxidoreductase</keyword>
<dbReference type="GO" id="GO:0016618">
    <property type="term" value="F:hydroxypyruvate reductase [NAD(P)H] activity"/>
    <property type="evidence" value="ECO:0007669"/>
    <property type="project" value="TreeGrafter"/>
</dbReference>
<accession>A0A917YS50</accession>
<dbReference type="EMBL" id="BMNH01000002">
    <property type="protein sequence ID" value="GGO64096.1"/>
    <property type="molecule type" value="Genomic_DNA"/>
</dbReference>
<keyword evidence="3" id="KW-0520">NAD</keyword>
<evidence type="ECO:0000256" key="3">
    <source>
        <dbReference type="ARBA" id="ARBA00023027"/>
    </source>
</evidence>
<dbReference type="RefSeq" id="WP_225262210.1">
    <property type="nucleotide sequence ID" value="NZ_BMNH01000002.1"/>
</dbReference>